<accession>A0ABN9XZM3</accession>
<organism evidence="1 2">
    <name type="scientific">Prorocentrum cordatum</name>
    <dbReference type="NCBI Taxonomy" id="2364126"/>
    <lineage>
        <taxon>Eukaryota</taxon>
        <taxon>Sar</taxon>
        <taxon>Alveolata</taxon>
        <taxon>Dinophyceae</taxon>
        <taxon>Prorocentrales</taxon>
        <taxon>Prorocentraceae</taxon>
        <taxon>Prorocentrum</taxon>
    </lineage>
</organism>
<comment type="caution">
    <text evidence="1">The sequence shown here is derived from an EMBL/GenBank/DDBJ whole genome shotgun (WGS) entry which is preliminary data.</text>
</comment>
<proteinExistence type="predicted"/>
<name>A0ABN9XZM3_9DINO</name>
<evidence type="ECO:0008006" key="3">
    <source>
        <dbReference type="Google" id="ProtNLM"/>
    </source>
</evidence>
<evidence type="ECO:0000313" key="2">
    <source>
        <dbReference type="Proteomes" id="UP001189429"/>
    </source>
</evidence>
<evidence type="ECO:0000313" key="1">
    <source>
        <dbReference type="EMBL" id="CAK0904016.1"/>
    </source>
</evidence>
<keyword evidence="2" id="KW-1185">Reference proteome</keyword>
<dbReference type="Proteomes" id="UP001189429">
    <property type="component" value="Unassembled WGS sequence"/>
</dbReference>
<reference evidence="1" key="1">
    <citation type="submission" date="2023-10" db="EMBL/GenBank/DDBJ databases">
        <authorList>
            <person name="Chen Y."/>
            <person name="Shah S."/>
            <person name="Dougan E. K."/>
            <person name="Thang M."/>
            <person name="Chan C."/>
        </authorList>
    </citation>
    <scope>NUCLEOTIDE SEQUENCE [LARGE SCALE GENOMIC DNA]</scope>
</reference>
<protein>
    <recommendedName>
        <fullName evidence="3">LysR family transcriptional regulator</fullName>
    </recommendedName>
</protein>
<sequence>VMFTVTRHIEAELIVGFPIRGSDLVAVESPLPVAQPRMLIYGASNYRLTQRRLCQHVAATQTAFE</sequence>
<dbReference type="EMBL" id="CAUYUJ010021332">
    <property type="protein sequence ID" value="CAK0904016.1"/>
    <property type="molecule type" value="Genomic_DNA"/>
</dbReference>
<feature type="non-terminal residue" evidence="1">
    <location>
        <position position="65"/>
    </location>
</feature>
<gene>
    <name evidence="1" type="ORF">PCOR1329_LOCUS80170</name>
</gene>
<feature type="non-terminal residue" evidence="1">
    <location>
        <position position="1"/>
    </location>
</feature>